<dbReference type="EMBL" id="BOML01000062">
    <property type="protein sequence ID" value="GIE06477.1"/>
    <property type="molecule type" value="Genomic_DNA"/>
</dbReference>
<accession>A0ABQ3Z9J3</accession>
<organism evidence="2 3">
    <name type="scientific">Paractinoplanes durhamensis</name>
    <dbReference type="NCBI Taxonomy" id="113563"/>
    <lineage>
        <taxon>Bacteria</taxon>
        <taxon>Bacillati</taxon>
        <taxon>Actinomycetota</taxon>
        <taxon>Actinomycetes</taxon>
        <taxon>Micromonosporales</taxon>
        <taxon>Micromonosporaceae</taxon>
        <taxon>Paractinoplanes</taxon>
    </lineage>
</organism>
<proteinExistence type="predicted"/>
<evidence type="ECO:0000313" key="2">
    <source>
        <dbReference type="EMBL" id="GIE06477.1"/>
    </source>
</evidence>
<dbReference type="Proteomes" id="UP000637628">
    <property type="component" value="Unassembled WGS sequence"/>
</dbReference>
<protein>
    <submittedName>
        <fullName evidence="2">Uncharacterized protein</fullName>
    </submittedName>
</protein>
<feature type="region of interest" description="Disordered" evidence="1">
    <location>
        <begin position="1"/>
        <end position="27"/>
    </location>
</feature>
<name>A0ABQ3Z9J3_9ACTN</name>
<comment type="caution">
    <text evidence="2">The sequence shown here is derived from an EMBL/GenBank/DDBJ whole genome shotgun (WGS) entry which is preliminary data.</text>
</comment>
<sequence>MSVFRRRAEPPPGARITSAPPAPALDWSEDDRIRAEWPPGQLEGAAGGRLGWGNGMALYEQNPAPGQYLNIAEYLTRGLAYTYLGKPLISDAQAAESVRRILHLISALPPGGPAVLDHIAARLARLALAVTRQKGWQPASLGGDGQIPDELLRPPAVVEAIGAPGVARNDYLRHFFAKAS</sequence>
<gene>
    <name evidence="2" type="ORF">Adu01nite_78270</name>
</gene>
<evidence type="ECO:0000256" key="1">
    <source>
        <dbReference type="SAM" id="MobiDB-lite"/>
    </source>
</evidence>
<dbReference type="RefSeq" id="WP_203734332.1">
    <property type="nucleotide sequence ID" value="NZ_BAAATX010000035.1"/>
</dbReference>
<evidence type="ECO:0000313" key="3">
    <source>
        <dbReference type="Proteomes" id="UP000637628"/>
    </source>
</evidence>
<reference evidence="2 3" key="1">
    <citation type="submission" date="2021-01" db="EMBL/GenBank/DDBJ databases">
        <title>Whole genome shotgun sequence of Actinoplanes durhamensis NBRC 14914.</title>
        <authorList>
            <person name="Komaki H."/>
            <person name="Tamura T."/>
        </authorList>
    </citation>
    <scope>NUCLEOTIDE SEQUENCE [LARGE SCALE GENOMIC DNA]</scope>
    <source>
        <strain evidence="2 3">NBRC 14914</strain>
    </source>
</reference>
<keyword evidence="3" id="KW-1185">Reference proteome</keyword>